<protein>
    <submittedName>
        <fullName evidence="10">Transferrin receptor-like, PAG-like</fullName>
    </submittedName>
</protein>
<keyword evidence="8" id="KW-0732">Signal</keyword>
<gene>
    <name evidence="10" type="ORF">TCIL3000_0_14840</name>
</gene>
<dbReference type="VEuPathDB" id="TriTrypDB:TcIL3000_0_14840"/>
<keyword evidence="6" id="KW-0449">Lipoprotein</keyword>
<keyword evidence="3" id="KW-0336">GPI-anchor</keyword>
<dbReference type="Gene3D" id="3.90.150.10">
    <property type="entry name" value="Variant Surface Glycoprotein, subunit A domain 1"/>
    <property type="match status" value="1"/>
</dbReference>
<feature type="signal peptide" evidence="8">
    <location>
        <begin position="1"/>
        <end position="20"/>
    </location>
</feature>
<keyword evidence="5" id="KW-0325">Glycoprotein</keyword>
<organism evidence="10 11">
    <name type="scientific">Trypanosoma congolense (strain IL3000)</name>
    <dbReference type="NCBI Taxonomy" id="1068625"/>
    <lineage>
        <taxon>Eukaryota</taxon>
        <taxon>Discoba</taxon>
        <taxon>Euglenozoa</taxon>
        <taxon>Kinetoplastea</taxon>
        <taxon>Metakinetoplastina</taxon>
        <taxon>Trypanosomatida</taxon>
        <taxon>Trypanosomatidae</taxon>
        <taxon>Trypanosoma</taxon>
        <taxon>Nannomonas</taxon>
    </lineage>
</organism>
<dbReference type="Pfam" id="PF00913">
    <property type="entry name" value="Trypan_glycop"/>
    <property type="match status" value="1"/>
</dbReference>
<name>F9WGY2_TRYCI</name>
<accession>F9WGY2</accession>
<evidence type="ECO:0000256" key="5">
    <source>
        <dbReference type="ARBA" id="ARBA00023180"/>
    </source>
</evidence>
<feature type="region of interest" description="Disordered" evidence="7">
    <location>
        <begin position="403"/>
        <end position="428"/>
    </location>
</feature>
<comment type="subcellular location">
    <subcellularLocation>
        <location evidence="1">Cell membrane</location>
        <topology evidence="1">Lipid-anchor</topology>
        <topology evidence="1">GPI-anchor</topology>
    </subcellularLocation>
</comment>
<evidence type="ECO:0000313" key="11">
    <source>
        <dbReference type="Proteomes" id="UP000000702"/>
    </source>
</evidence>
<evidence type="ECO:0000256" key="3">
    <source>
        <dbReference type="ARBA" id="ARBA00022622"/>
    </source>
</evidence>
<evidence type="ECO:0000256" key="2">
    <source>
        <dbReference type="ARBA" id="ARBA00022475"/>
    </source>
</evidence>
<evidence type="ECO:0000256" key="4">
    <source>
        <dbReference type="ARBA" id="ARBA00023136"/>
    </source>
</evidence>
<dbReference type="AlphaFoldDB" id="F9WGY2"/>
<dbReference type="EMBL" id="CAEQ01002349">
    <property type="protein sequence ID" value="CCD16570.1"/>
    <property type="molecule type" value="Genomic_DNA"/>
</dbReference>
<dbReference type="GO" id="GO:0098552">
    <property type="term" value="C:side of membrane"/>
    <property type="evidence" value="ECO:0007669"/>
    <property type="project" value="UniProtKB-KW"/>
</dbReference>
<feature type="compositionally biased region" description="Low complexity" evidence="7">
    <location>
        <begin position="403"/>
        <end position="416"/>
    </location>
</feature>
<reference evidence="10 11" key="2">
    <citation type="journal article" date="2012" name="Proc. Natl. Acad. Sci. U.S.A.">
        <title>Antigenic diversity is generated by distinct evolutionary mechanisms in African trypanosome species.</title>
        <authorList>
            <person name="Jackson A.P."/>
            <person name="Berry A."/>
            <person name="Aslett M."/>
            <person name="Allison H.C."/>
            <person name="Burton P."/>
            <person name="Vavrova-Anderson J."/>
            <person name="Brown R."/>
            <person name="Browne H."/>
            <person name="Corton N."/>
            <person name="Hauser H."/>
            <person name="Gamble J."/>
            <person name="Gilderthorp R."/>
            <person name="Marcello L."/>
            <person name="McQuillan J."/>
            <person name="Otto T.D."/>
            <person name="Quail M.A."/>
            <person name="Sanders M.J."/>
            <person name="van Tonder A."/>
            <person name="Ginger M.L."/>
            <person name="Field M.C."/>
            <person name="Barry J.D."/>
            <person name="Hertz-Fowler C."/>
            <person name="Berriman M."/>
        </authorList>
    </citation>
    <scope>NUCLEOTIDE SEQUENCE [LARGE SCALE GENOMIC DNA]</scope>
    <source>
        <strain evidence="10 11">IL3000</strain>
    </source>
</reference>
<dbReference type="InterPro" id="IPR001812">
    <property type="entry name" value="Trypano_VSG_A_N_dom"/>
</dbReference>
<dbReference type="GO" id="GO:0042783">
    <property type="term" value="P:symbiont-mediated evasion of host immune response"/>
    <property type="evidence" value="ECO:0007669"/>
    <property type="project" value="InterPro"/>
</dbReference>
<reference evidence="11" key="1">
    <citation type="submission" date="2011-07" db="EMBL/GenBank/DDBJ databases">
        <title>Divergent evolution of antigenic variation in African trypanosomes.</title>
        <authorList>
            <person name="Jackson A.P."/>
            <person name="Berry A."/>
            <person name="Allison H.C."/>
            <person name="Burton P."/>
            <person name="Anderson J."/>
            <person name="Aslett M."/>
            <person name="Brown R."/>
            <person name="Corton N."/>
            <person name="Harris D."/>
            <person name="Hauser H."/>
            <person name="Gamble J."/>
            <person name="Gilderthorp R."/>
            <person name="McQuillan J."/>
            <person name="Quail M.A."/>
            <person name="Sanders M."/>
            <person name="Van Tonder A."/>
            <person name="Ginger M.L."/>
            <person name="Donelson J.E."/>
            <person name="Field M.C."/>
            <person name="Barry J.D."/>
            <person name="Berriman M."/>
            <person name="Hertz-Fowler C."/>
        </authorList>
    </citation>
    <scope>NUCLEOTIDE SEQUENCE [LARGE SCALE GENOMIC DNA]</scope>
    <source>
        <strain evidence="11">IL3000</strain>
    </source>
</reference>
<sequence>MERMTALPLLVLGLCLNVYAEHTSVKLEVMKKVCNVSKTLKTMHKYVTKVSQEADLRLKDMETVQKLARIKVLKQKHDVSGCNKMAIFIHYSQQNKADMKDKINKLWATGLRLTASAGIAAGRLDEFVSIFMQAYSDKHYCVSSGEGKEKKQKAQMTDLKECYKDGTSGEFLGINDAENVDRIKENLRDDLNTLLQLDGGDPRHGFGEFTGCQLTMAETSYISNGTISKNVFWGDGIFGVRMGSKGKTGFKGSTRAELYKTDLVWEDKPLETIPTLKVFMEDFERFNQLYKDIVTIDKKMEEKWSLENINKEEFLHIVKSVGAFDMAALKKVKHLDVGAEADQDEQDDASFELVASLDEEQWIRYWDKILIEKSVLLGEIALCKTDSLSDSLRKNRTSAAAAAAAAAASTTTGGSSEHQESDGEEQPQ</sequence>
<dbReference type="GO" id="GO:0005886">
    <property type="term" value="C:plasma membrane"/>
    <property type="evidence" value="ECO:0007669"/>
    <property type="project" value="UniProtKB-SubCell"/>
</dbReference>
<feature type="chain" id="PRO_5003390322" evidence="8">
    <location>
        <begin position="21"/>
        <end position="428"/>
    </location>
</feature>
<comment type="caution">
    <text evidence="10">The sequence shown here is derived from an EMBL/GenBank/DDBJ whole genome shotgun (WGS) entry which is preliminary data.</text>
</comment>
<dbReference type="SUPFAM" id="SSF58087">
    <property type="entry name" value="Variant surface glycoprotein (N-terminal domain)"/>
    <property type="match status" value="1"/>
</dbReference>
<dbReference type="OMA" id="CHHADAG"/>
<evidence type="ECO:0000256" key="6">
    <source>
        <dbReference type="ARBA" id="ARBA00023288"/>
    </source>
</evidence>
<evidence type="ECO:0000256" key="7">
    <source>
        <dbReference type="SAM" id="MobiDB-lite"/>
    </source>
</evidence>
<evidence type="ECO:0000256" key="1">
    <source>
        <dbReference type="ARBA" id="ARBA00004609"/>
    </source>
</evidence>
<dbReference type="Proteomes" id="UP000000702">
    <property type="component" value="Unassembled WGS sequence"/>
</dbReference>
<evidence type="ECO:0000259" key="9">
    <source>
        <dbReference type="Pfam" id="PF00913"/>
    </source>
</evidence>
<keyword evidence="11" id="KW-1185">Reference proteome</keyword>
<feature type="domain" description="Trypanosome variant surface glycoprotein A-type N-terminal" evidence="9">
    <location>
        <begin position="10"/>
        <end position="240"/>
    </location>
</feature>
<evidence type="ECO:0000313" key="10">
    <source>
        <dbReference type="EMBL" id="CCD16570.1"/>
    </source>
</evidence>
<keyword evidence="4" id="KW-0472">Membrane</keyword>
<keyword evidence="10" id="KW-0675">Receptor</keyword>
<evidence type="ECO:0000256" key="8">
    <source>
        <dbReference type="SAM" id="SignalP"/>
    </source>
</evidence>
<proteinExistence type="predicted"/>
<keyword evidence="2" id="KW-1003">Cell membrane</keyword>